<evidence type="ECO:0000259" key="2">
    <source>
        <dbReference type="PROSITE" id="PS50832"/>
    </source>
</evidence>
<dbReference type="AlphaFoldDB" id="A0A6C0I7B9"/>
<accession>A0A6C0I7B9</accession>
<dbReference type="PROSITE" id="PS50832">
    <property type="entry name" value="S1_IF1_TYPE"/>
    <property type="match status" value="1"/>
</dbReference>
<proteinExistence type="predicted"/>
<dbReference type="GO" id="GO:0003723">
    <property type="term" value="F:RNA binding"/>
    <property type="evidence" value="ECO:0007669"/>
    <property type="project" value="InterPro"/>
</dbReference>
<dbReference type="InterPro" id="IPR006196">
    <property type="entry name" value="RNA-binding_domain_S1_IF1"/>
</dbReference>
<dbReference type="SUPFAM" id="SSF50249">
    <property type="entry name" value="Nucleic acid-binding proteins"/>
    <property type="match status" value="1"/>
</dbReference>
<dbReference type="InterPro" id="IPR001253">
    <property type="entry name" value="TIF_eIF-1A"/>
</dbReference>
<protein>
    <recommendedName>
        <fullName evidence="2">S1-like domain-containing protein</fullName>
    </recommendedName>
</protein>
<organism evidence="3">
    <name type="scientific">viral metagenome</name>
    <dbReference type="NCBI Taxonomy" id="1070528"/>
    <lineage>
        <taxon>unclassified sequences</taxon>
        <taxon>metagenomes</taxon>
        <taxon>organismal metagenomes</taxon>
    </lineage>
</organism>
<sequence length="215" mass="24183">MVKNLGGNKAKGFARKHTNGGKKDVVLRVAEEEGEVYAVVTKMCGNSMFECTGIDRVARLGHIRGKFSGKGKRDNIVQNGVWVLVGVREWDIKKEEPKQNAEPKSLKKEKLPQCDLLEVYSDNDKERLRNEVAAEWKILVKNDPTRIEDYVDDGADADDFAEEFGFKFATTHDIERDALLKEAKLATSEKITMSSNNEAEGESEMKEQMVSIDDL</sequence>
<dbReference type="EMBL" id="MN740126">
    <property type="protein sequence ID" value="QHT88891.1"/>
    <property type="molecule type" value="Genomic_DNA"/>
</dbReference>
<evidence type="ECO:0000256" key="1">
    <source>
        <dbReference type="SAM" id="MobiDB-lite"/>
    </source>
</evidence>
<dbReference type="InterPro" id="IPR012340">
    <property type="entry name" value="NA-bd_OB-fold"/>
</dbReference>
<feature type="domain" description="S1-like" evidence="2">
    <location>
        <begin position="24"/>
        <end position="121"/>
    </location>
</feature>
<dbReference type="GO" id="GO:0003743">
    <property type="term" value="F:translation initiation factor activity"/>
    <property type="evidence" value="ECO:0007669"/>
    <property type="project" value="InterPro"/>
</dbReference>
<dbReference type="SMART" id="SM00652">
    <property type="entry name" value="eIF1a"/>
    <property type="match status" value="1"/>
</dbReference>
<feature type="region of interest" description="Disordered" evidence="1">
    <location>
        <begin position="191"/>
        <end position="215"/>
    </location>
</feature>
<dbReference type="Pfam" id="PF01176">
    <property type="entry name" value="eIF-1a"/>
    <property type="match status" value="1"/>
</dbReference>
<name>A0A6C0I7B9_9ZZZZ</name>
<evidence type="ECO:0000313" key="3">
    <source>
        <dbReference type="EMBL" id="QHT88891.1"/>
    </source>
</evidence>
<reference evidence="3" key="1">
    <citation type="journal article" date="2020" name="Nature">
        <title>Giant virus diversity and host interactions through global metagenomics.</title>
        <authorList>
            <person name="Schulz F."/>
            <person name="Roux S."/>
            <person name="Paez-Espino D."/>
            <person name="Jungbluth S."/>
            <person name="Walsh D.A."/>
            <person name="Denef V.J."/>
            <person name="McMahon K.D."/>
            <person name="Konstantinidis K.T."/>
            <person name="Eloe-Fadrosh E.A."/>
            <person name="Kyrpides N.C."/>
            <person name="Woyke T."/>
        </authorList>
    </citation>
    <scope>NUCLEOTIDE SEQUENCE</scope>
    <source>
        <strain evidence="3">GVMAG-M-3300023184-51</strain>
    </source>
</reference>
<dbReference type="Gene3D" id="2.40.50.140">
    <property type="entry name" value="Nucleic acid-binding proteins"/>
    <property type="match status" value="1"/>
</dbReference>